<sequence>MNPACLPSFDCKYVLFGHTKAINSIKFSSDGSKLLSGADDALLIVWDVVNGSEDQKISVVFNGPISAVIWAPTSEICATNAFAFCTADGTLFTYKRLQNHYDYVFSTPAHEGPIDDMAFDSTFSRLATVGSGCVKIWELNKDCKRRKCFLDSHEVYVALPEEIGYQVSPWMMRWSQQLLTHIGYSIVTSDGHSLVVTNLKDGIDMYSMPPGQPLRSFKHNISRNVSLTIASALNGSVIIVGSDDGYARVYDSKMGIMTSILQHGNAGSLVQIVDVSLHFENIVLLLIATKALSIGKSCILATGSSDADDIKIKIWAMRVVSFAS</sequence>
<dbReference type="AlphaFoldDB" id="A0A0C9X4X7"/>
<organism evidence="4 5">
    <name type="scientific">Laccaria amethystina LaAM-08-1</name>
    <dbReference type="NCBI Taxonomy" id="1095629"/>
    <lineage>
        <taxon>Eukaryota</taxon>
        <taxon>Fungi</taxon>
        <taxon>Dikarya</taxon>
        <taxon>Basidiomycota</taxon>
        <taxon>Agaricomycotina</taxon>
        <taxon>Agaricomycetes</taxon>
        <taxon>Agaricomycetidae</taxon>
        <taxon>Agaricales</taxon>
        <taxon>Agaricineae</taxon>
        <taxon>Hydnangiaceae</taxon>
        <taxon>Laccaria</taxon>
    </lineage>
</organism>
<protein>
    <submittedName>
        <fullName evidence="4">Uncharacterized protein</fullName>
    </submittedName>
</protein>
<evidence type="ECO:0000256" key="1">
    <source>
        <dbReference type="ARBA" id="ARBA00022574"/>
    </source>
</evidence>
<dbReference type="EMBL" id="KN838995">
    <property type="protein sequence ID" value="KIJ91532.1"/>
    <property type="molecule type" value="Genomic_DNA"/>
</dbReference>
<dbReference type="HOGENOM" id="CLU_057730_1_0_1"/>
<keyword evidence="1 3" id="KW-0853">WD repeat</keyword>
<reference evidence="4 5" key="1">
    <citation type="submission" date="2014-04" db="EMBL/GenBank/DDBJ databases">
        <authorList>
            <consortium name="DOE Joint Genome Institute"/>
            <person name="Kuo A."/>
            <person name="Kohler A."/>
            <person name="Nagy L.G."/>
            <person name="Floudas D."/>
            <person name="Copeland A."/>
            <person name="Barry K.W."/>
            <person name="Cichocki N."/>
            <person name="Veneault-Fourrey C."/>
            <person name="LaButti K."/>
            <person name="Lindquist E.A."/>
            <person name="Lipzen A."/>
            <person name="Lundell T."/>
            <person name="Morin E."/>
            <person name="Murat C."/>
            <person name="Sun H."/>
            <person name="Tunlid A."/>
            <person name="Henrissat B."/>
            <person name="Grigoriev I.V."/>
            <person name="Hibbett D.S."/>
            <person name="Martin F."/>
            <person name="Nordberg H.P."/>
            <person name="Cantor M.N."/>
            <person name="Hua S.X."/>
        </authorList>
    </citation>
    <scope>NUCLEOTIDE SEQUENCE [LARGE SCALE GENOMIC DNA]</scope>
    <source>
        <strain evidence="4 5">LaAM-08-1</strain>
    </source>
</reference>
<dbReference type="InterPro" id="IPR015943">
    <property type="entry name" value="WD40/YVTN_repeat-like_dom_sf"/>
</dbReference>
<dbReference type="OrthoDB" id="3238562at2759"/>
<dbReference type="STRING" id="1095629.A0A0C9X4X7"/>
<name>A0A0C9X4X7_9AGAR</name>
<reference evidence="5" key="2">
    <citation type="submission" date="2015-01" db="EMBL/GenBank/DDBJ databases">
        <title>Evolutionary Origins and Diversification of the Mycorrhizal Mutualists.</title>
        <authorList>
            <consortium name="DOE Joint Genome Institute"/>
            <consortium name="Mycorrhizal Genomics Consortium"/>
            <person name="Kohler A."/>
            <person name="Kuo A."/>
            <person name="Nagy L.G."/>
            <person name="Floudas D."/>
            <person name="Copeland A."/>
            <person name="Barry K.W."/>
            <person name="Cichocki N."/>
            <person name="Veneault-Fourrey C."/>
            <person name="LaButti K."/>
            <person name="Lindquist E.A."/>
            <person name="Lipzen A."/>
            <person name="Lundell T."/>
            <person name="Morin E."/>
            <person name="Murat C."/>
            <person name="Riley R."/>
            <person name="Ohm R."/>
            <person name="Sun H."/>
            <person name="Tunlid A."/>
            <person name="Henrissat B."/>
            <person name="Grigoriev I.V."/>
            <person name="Hibbett D.S."/>
            <person name="Martin F."/>
        </authorList>
    </citation>
    <scope>NUCLEOTIDE SEQUENCE [LARGE SCALE GENOMIC DNA]</scope>
    <source>
        <strain evidence="5">LaAM-08-1</strain>
    </source>
</reference>
<dbReference type="InterPro" id="IPR050349">
    <property type="entry name" value="WD_LIS1/nudF_dynein_reg"/>
</dbReference>
<accession>A0A0C9X4X7</accession>
<dbReference type="PROSITE" id="PS50082">
    <property type="entry name" value="WD_REPEATS_2"/>
    <property type="match status" value="1"/>
</dbReference>
<evidence type="ECO:0000256" key="3">
    <source>
        <dbReference type="PROSITE-ProRule" id="PRU00221"/>
    </source>
</evidence>
<dbReference type="SUPFAM" id="SSF50978">
    <property type="entry name" value="WD40 repeat-like"/>
    <property type="match status" value="1"/>
</dbReference>
<dbReference type="SMART" id="SM00320">
    <property type="entry name" value="WD40"/>
    <property type="match status" value="3"/>
</dbReference>
<dbReference type="Gene3D" id="2.130.10.10">
    <property type="entry name" value="YVTN repeat-like/Quinoprotein amine dehydrogenase"/>
    <property type="match status" value="2"/>
</dbReference>
<keyword evidence="2" id="KW-0677">Repeat</keyword>
<dbReference type="InterPro" id="IPR001680">
    <property type="entry name" value="WD40_rpt"/>
</dbReference>
<dbReference type="Proteomes" id="UP000054477">
    <property type="component" value="Unassembled WGS sequence"/>
</dbReference>
<keyword evidence="5" id="KW-1185">Reference proteome</keyword>
<feature type="repeat" description="WD" evidence="3">
    <location>
        <begin position="15"/>
        <end position="56"/>
    </location>
</feature>
<evidence type="ECO:0000313" key="5">
    <source>
        <dbReference type="Proteomes" id="UP000054477"/>
    </source>
</evidence>
<dbReference type="PROSITE" id="PS00678">
    <property type="entry name" value="WD_REPEATS_1"/>
    <property type="match status" value="1"/>
</dbReference>
<evidence type="ECO:0000256" key="2">
    <source>
        <dbReference type="ARBA" id="ARBA00022737"/>
    </source>
</evidence>
<dbReference type="InterPro" id="IPR019775">
    <property type="entry name" value="WD40_repeat_CS"/>
</dbReference>
<dbReference type="PROSITE" id="PS50294">
    <property type="entry name" value="WD_REPEATS_REGION"/>
    <property type="match status" value="1"/>
</dbReference>
<dbReference type="PANTHER" id="PTHR44129">
    <property type="entry name" value="WD REPEAT-CONTAINING PROTEIN POP1"/>
    <property type="match status" value="1"/>
</dbReference>
<evidence type="ECO:0000313" key="4">
    <source>
        <dbReference type="EMBL" id="KIJ91532.1"/>
    </source>
</evidence>
<dbReference type="InterPro" id="IPR036322">
    <property type="entry name" value="WD40_repeat_dom_sf"/>
</dbReference>
<proteinExistence type="predicted"/>
<gene>
    <name evidence="4" type="ORF">K443DRAFT_135480</name>
</gene>
<dbReference type="Pfam" id="PF00400">
    <property type="entry name" value="WD40"/>
    <property type="match status" value="3"/>
</dbReference>